<comment type="similarity">
    <text evidence="12">Belongs to the NAD-dependent DNA ligase family. LigA subfamily.</text>
</comment>
<evidence type="ECO:0000256" key="10">
    <source>
        <dbReference type="ARBA" id="ARBA00023211"/>
    </source>
</evidence>
<dbReference type="NCBIfam" id="NF005932">
    <property type="entry name" value="PRK07956.1"/>
    <property type="match status" value="1"/>
</dbReference>
<dbReference type="InterPro" id="IPR004149">
    <property type="entry name" value="Znf_DNAligase_C4"/>
</dbReference>
<keyword evidence="10 12" id="KW-0464">Manganese</keyword>
<feature type="binding site" evidence="12">
    <location>
        <position position="320"/>
    </location>
    <ligand>
        <name>NAD(+)</name>
        <dbReference type="ChEBI" id="CHEBI:57540"/>
    </ligand>
</feature>
<feature type="binding site" evidence="12">
    <location>
        <position position="428"/>
    </location>
    <ligand>
        <name>Zn(2+)</name>
        <dbReference type="ChEBI" id="CHEBI:29105"/>
    </ligand>
</feature>
<dbReference type="Pfam" id="PF00533">
    <property type="entry name" value="BRCT"/>
    <property type="match status" value="1"/>
</dbReference>
<dbReference type="Pfam" id="PF03119">
    <property type="entry name" value="DNA_ligase_ZBD"/>
    <property type="match status" value="1"/>
</dbReference>
<dbReference type="Gene3D" id="2.40.50.140">
    <property type="entry name" value="Nucleic acid-binding proteins"/>
    <property type="match status" value="1"/>
</dbReference>
<dbReference type="Pfam" id="PF12826">
    <property type="entry name" value="HHH_2"/>
    <property type="match status" value="1"/>
</dbReference>
<feature type="binding site" evidence="12">
    <location>
        <begin position="39"/>
        <end position="43"/>
    </location>
    <ligand>
        <name>NAD(+)</name>
        <dbReference type="ChEBI" id="CHEBI:57540"/>
    </ligand>
</feature>
<dbReference type="CDD" id="cd17748">
    <property type="entry name" value="BRCT_DNA_ligase_like"/>
    <property type="match status" value="1"/>
</dbReference>
<dbReference type="CDD" id="cd00114">
    <property type="entry name" value="LIGANc"/>
    <property type="match status" value="1"/>
</dbReference>
<evidence type="ECO:0000256" key="3">
    <source>
        <dbReference type="ARBA" id="ARBA00022705"/>
    </source>
</evidence>
<evidence type="ECO:0000256" key="7">
    <source>
        <dbReference type="ARBA" id="ARBA00022842"/>
    </source>
</evidence>
<keyword evidence="6 12" id="KW-0862">Zinc</keyword>
<evidence type="ECO:0000256" key="8">
    <source>
        <dbReference type="ARBA" id="ARBA00023027"/>
    </source>
</evidence>
<dbReference type="PIRSF" id="PIRSF001604">
    <property type="entry name" value="LigA"/>
    <property type="match status" value="1"/>
</dbReference>
<evidence type="ECO:0000256" key="2">
    <source>
        <dbReference type="ARBA" id="ARBA00022598"/>
    </source>
</evidence>
<dbReference type="Gene3D" id="1.10.287.610">
    <property type="entry name" value="Helix hairpin bin"/>
    <property type="match status" value="1"/>
</dbReference>
<keyword evidence="3 12" id="KW-0235">DNA replication</keyword>
<dbReference type="Gene3D" id="3.30.470.30">
    <property type="entry name" value="DNA ligase/mRNA capping enzyme"/>
    <property type="match status" value="1"/>
</dbReference>
<dbReference type="Pfam" id="PF01653">
    <property type="entry name" value="DNA_ligase_aden"/>
    <property type="match status" value="1"/>
</dbReference>
<dbReference type="InterPro" id="IPR036420">
    <property type="entry name" value="BRCT_dom_sf"/>
</dbReference>
<evidence type="ECO:0000256" key="5">
    <source>
        <dbReference type="ARBA" id="ARBA00022763"/>
    </source>
</evidence>
<dbReference type="NCBIfam" id="TIGR00575">
    <property type="entry name" value="dnlj"/>
    <property type="match status" value="1"/>
</dbReference>
<dbReference type="InterPro" id="IPR001357">
    <property type="entry name" value="BRCT_dom"/>
</dbReference>
<dbReference type="InterPro" id="IPR013839">
    <property type="entry name" value="DNAligase_adenylation"/>
</dbReference>
<dbReference type="InterPro" id="IPR001679">
    <property type="entry name" value="DNA_ligase"/>
</dbReference>
<evidence type="ECO:0000259" key="14">
    <source>
        <dbReference type="PROSITE" id="PS50172"/>
    </source>
</evidence>
<reference evidence="16" key="1">
    <citation type="submission" date="2024-04" db="EMBL/GenBank/DDBJ databases">
        <title>Phylogenomic analyses of a clade within the roseobacter group suggest taxonomic reassignments of species of the genera Aestuariivita, Citreicella, Loktanella, Nautella, Pelagibaca, Ruegeria, Thalassobius, Thiobacimonas and Tropicibacter, and the proposal o.</title>
        <authorList>
            <person name="Jeon C.O."/>
        </authorList>
    </citation>
    <scope>NUCLEOTIDE SEQUENCE [LARGE SCALE GENOMIC DNA]</scope>
    <source>
        <strain evidence="16">SS1-5</strain>
    </source>
</reference>
<keyword evidence="4 12" id="KW-0479">Metal-binding</keyword>
<keyword evidence="9 12" id="KW-0234">DNA repair</keyword>
<comment type="cofactor">
    <cofactor evidence="12">
        <name>Mg(2+)</name>
        <dbReference type="ChEBI" id="CHEBI:18420"/>
    </cofactor>
    <cofactor evidence="12">
        <name>Mn(2+)</name>
        <dbReference type="ChEBI" id="CHEBI:29035"/>
    </cofactor>
</comment>
<dbReference type="InterPro" id="IPR004150">
    <property type="entry name" value="NAD_DNA_ligase_OB"/>
</dbReference>
<dbReference type="SMART" id="SM00292">
    <property type="entry name" value="BRCT"/>
    <property type="match status" value="1"/>
</dbReference>
<gene>
    <name evidence="12 15" type="primary">ligA</name>
    <name evidence="15" type="ORF">AABB31_14040</name>
</gene>
<dbReference type="EC" id="6.5.1.2" evidence="12 13"/>
<dbReference type="PROSITE" id="PS50172">
    <property type="entry name" value="BRCT"/>
    <property type="match status" value="1"/>
</dbReference>
<dbReference type="GO" id="GO:0003911">
    <property type="term" value="F:DNA ligase (NAD+) activity"/>
    <property type="evidence" value="ECO:0007669"/>
    <property type="project" value="UniProtKB-EC"/>
</dbReference>
<evidence type="ECO:0000256" key="4">
    <source>
        <dbReference type="ARBA" id="ARBA00022723"/>
    </source>
</evidence>
<feature type="binding site" evidence="12">
    <location>
        <position position="122"/>
    </location>
    <ligand>
        <name>NAD(+)</name>
        <dbReference type="ChEBI" id="CHEBI:57540"/>
    </ligand>
</feature>
<dbReference type="SUPFAM" id="SSF52113">
    <property type="entry name" value="BRCT domain"/>
    <property type="match status" value="1"/>
</dbReference>
<sequence>MAPDALTKDQATKELAWLAETLGAANTAYHRDDAPDISDADYDRLKQRNLAIETAFPDLKRADTPTEKVGAEVAEGFGKVQHQVRMLSLGNAFSDNDVADFDTRIRRYLGFADDTALHYTAEPKIDGLSLSLRYENGALVQAATRGDGSVGENVTANARTISDIPHQINGAPDILEVRGEVYMSHEDFAALNKRQSDAGEKTFANPRNAAAGSLRQLDATITSKRPLRFFAYAWGAVSDALADTQSGAIARFAQMGFATNPLTARCDGTAQLLAHYHKIEAQRASLGYDIDGVVYKVDDLALQRRLGFRSTTPRWAIAHKFPAELAWTTLEAIDIQVGRTGALSPVARLQPVTVGGVVVSNATLHNQDYIAGRGGDGELIRDGRDIRVGDWVQVYRAGDVIPKIKDVDLGRRPPDATPYVFPTTCPECGSDAVREAGDAVHRCTGGLICPAQAVEKLKHFVSRAAFDIEGLGAKQVEQFYADGWIKTPADIFTLRGRYGSGLQQLQNREGWGEKSANNLFDAIDEKRKIPLARLIFGLGIRHVGESVGALLANHYGSWDAFDTAMRAAIIGEGPEWDDLTGIDGVGTVMATSLLTAMQQPGERASIDQLLAELDVQDAEQRATDSPVAGKTVVFTGTLERMTRAEAKASAEALGAKVSGSVSAKTDILVAGPGAGSKATKAADLGVEIMDEDTWLALIGAA</sequence>
<keyword evidence="16" id="KW-1185">Reference proteome</keyword>
<feature type="domain" description="BRCT" evidence="14">
    <location>
        <begin position="622"/>
        <end position="695"/>
    </location>
</feature>
<dbReference type="Pfam" id="PF03120">
    <property type="entry name" value="OB_DNA_ligase"/>
    <property type="match status" value="1"/>
</dbReference>
<dbReference type="InterPro" id="IPR018239">
    <property type="entry name" value="DNA_ligase_AS"/>
</dbReference>
<feature type="binding site" evidence="12">
    <location>
        <position position="425"/>
    </location>
    <ligand>
        <name>Zn(2+)</name>
        <dbReference type="ChEBI" id="CHEBI:29105"/>
    </ligand>
</feature>
<dbReference type="RefSeq" id="WP_373635785.1">
    <property type="nucleotide sequence ID" value="NZ_CP151767.2"/>
</dbReference>
<evidence type="ECO:0000313" key="15">
    <source>
        <dbReference type="EMBL" id="XFU26815.1"/>
    </source>
</evidence>
<dbReference type="Gene3D" id="1.10.150.20">
    <property type="entry name" value="5' to 3' exonuclease, C-terminal subdomain"/>
    <property type="match status" value="2"/>
</dbReference>
<proteinExistence type="inferred from homology"/>
<dbReference type="SUPFAM" id="SSF50249">
    <property type="entry name" value="Nucleic acid-binding proteins"/>
    <property type="match status" value="1"/>
</dbReference>
<reference evidence="15 16" key="2">
    <citation type="submission" date="2024-08" db="EMBL/GenBank/DDBJ databases">
        <title>Phylogenomic analyses of a clade within the roseobacter group suggest taxonomic reassignments of species of the genera Aestuariivita, Citreicella, Loktanella, Nautella, Pelagibaca, Ruegeria, Thalassobius, Thiobacimonas and Tropicibacter, and the proposal o.</title>
        <authorList>
            <person name="Jeon C.O."/>
        </authorList>
    </citation>
    <scope>NUCLEOTIDE SEQUENCE [LARGE SCALE GENOMIC DNA]</scope>
    <source>
        <strain evidence="15 16">SS1-5</strain>
    </source>
</reference>
<keyword evidence="8 12" id="KW-0520">NAD</keyword>
<evidence type="ECO:0000313" key="16">
    <source>
        <dbReference type="Proteomes" id="UP001470809"/>
    </source>
</evidence>
<dbReference type="HAMAP" id="MF_01588">
    <property type="entry name" value="DNA_ligase_A"/>
    <property type="match status" value="1"/>
</dbReference>
<feature type="binding site" evidence="12">
    <location>
        <position position="449"/>
    </location>
    <ligand>
        <name>Zn(2+)</name>
        <dbReference type="ChEBI" id="CHEBI:29105"/>
    </ligand>
</feature>
<comment type="function">
    <text evidence="1 12">DNA ligase that catalyzes the formation of phosphodiester linkages between 5'-phosphoryl and 3'-hydroxyl groups in double-stranded DNA using NAD as a coenzyme and as the energy source for the reaction. It is essential for DNA replication and repair of damaged DNA.</text>
</comment>
<dbReference type="PROSITE" id="PS01056">
    <property type="entry name" value="DNA_LIGASE_N2"/>
    <property type="match status" value="1"/>
</dbReference>
<feature type="binding site" evidence="12">
    <location>
        <position position="296"/>
    </location>
    <ligand>
        <name>NAD(+)</name>
        <dbReference type="ChEBI" id="CHEBI:57540"/>
    </ligand>
</feature>
<name>A0ABZ3JD46_9RHOB</name>
<comment type="catalytic activity">
    <reaction evidence="11 12 13">
        <text>NAD(+) + (deoxyribonucleotide)n-3'-hydroxyl + 5'-phospho-(deoxyribonucleotide)m = (deoxyribonucleotide)n+m + AMP + beta-nicotinamide D-nucleotide.</text>
        <dbReference type="EC" id="6.5.1.2"/>
    </reaction>
</comment>
<dbReference type="InterPro" id="IPR010994">
    <property type="entry name" value="RuvA_2-like"/>
</dbReference>
<feature type="binding site" evidence="12">
    <location>
        <position position="180"/>
    </location>
    <ligand>
        <name>NAD(+)</name>
        <dbReference type="ChEBI" id="CHEBI:57540"/>
    </ligand>
</feature>
<dbReference type="EMBL" id="CP151767">
    <property type="protein sequence ID" value="XFU26815.1"/>
    <property type="molecule type" value="Genomic_DNA"/>
</dbReference>
<dbReference type="PANTHER" id="PTHR23389">
    <property type="entry name" value="CHROMOSOME TRANSMISSION FIDELITY FACTOR 18"/>
    <property type="match status" value="1"/>
</dbReference>
<protein>
    <recommendedName>
        <fullName evidence="12 13">DNA ligase</fullName>
        <ecNumber evidence="12 13">6.5.1.2</ecNumber>
    </recommendedName>
    <alternativeName>
        <fullName evidence="12">Polydeoxyribonucleotide synthase [NAD(+)]</fullName>
    </alternativeName>
</protein>
<feature type="active site" description="N6-AMP-lysine intermediate" evidence="12">
    <location>
        <position position="124"/>
    </location>
</feature>
<evidence type="ECO:0000256" key="12">
    <source>
        <dbReference type="HAMAP-Rule" id="MF_01588"/>
    </source>
</evidence>
<organism evidence="15 16">
    <name type="scientific">Yoonia rhodophyticola</name>
    <dbReference type="NCBI Taxonomy" id="3137370"/>
    <lineage>
        <taxon>Bacteria</taxon>
        <taxon>Pseudomonadati</taxon>
        <taxon>Pseudomonadota</taxon>
        <taxon>Alphaproteobacteria</taxon>
        <taxon>Rhodobacterales</taxon>
        <taxon>Paracoccaceae</taxon>
        <taxon>Yoonia</taxon>
    </lineage>
</organism>
<dbReference type="SUPFAM" id="SSF47781">
    <property type="entry name" value="RuvA domain 2-like"/>
    <property type="match status" value="1"/>
</dbReference>
<dbReference type="PROSITE" id="PS01055">
    <property type="entry name" value="DNA_LIGASE_N1"/>
    <property type="match status" value="1"/>
</dbReference>
<evidence type="ECO:0000256" key="1">
    <source>
        <dbReference type="ARBA" id="ARBA00004067"/>
    </source>
</evidence>
<dbReference type="SMART" id="SM00532">
    <property type="entry name" value="LIGANc"/>
    <property type="match status" value="1"/>
</dbReference>
<dbReference type="InterPro" id="IPR041663">
    <property type="entry name" value="DisA/LigA_HHH"/>
</dbReference>
<feature type="binding site" evidence="12">
    <location>
        <begin position="88"/>
        <end position="89"/>
    </location>
    <ligand>
        <name>NAD(+)</name>
        <dbReference type="ChEBI" id="CHEBI:57540"/>
    </ligand>
</feature>
<evidence type="ECO:0000256" key="11">
    <source>
        <dbReference type="ARBA" id="ARBA00034005"/>
    </source>
</evidence>
<comment type="caution">
    <text evidence="12">Lacks conserved residue(s) required for the propagation of feature annotation.</text>
</comment>
<feature type="binding site" evidence="12">
    <location>
        <position position="145"/>
    </location>
    <ligand>
        <name>NAD(+)</name>
        <dbReference type="ChEBI" id="CHEBI:57540"/>
    </ligand>
</feature>
<dbReference type="Gene3D" id="3.40.50.10190">
    <property type="entry name" value="BRCT domain"/>
    <property type="match status" value="1"/>
</dbReference>
<keyword evidence="7 12" id="KW-0460">Magnesium</keyword>
<keyword evidence="2 12" id="KW-0436">Ligase</keyword>
<dbReference type="InterPro" id="IPR033136">
    <property type="entry name" value="DNA_ligase_CS"/>
</dbReference>
<evidence type="ECO:0000256" key="13">
    <source>
        <dbReference type="RuleBase" id="RU000618"/>
    </source>
</evidence>
<dbReference type="InterPro" id="IPR013840">
    <property type="entry name" value="DNAligase_N"/>
</dbReference>
<dbReference type="Gene3D" id="6.20.10.30">
    <property type="match status" value="1"/>
</dbReference>
<dbReference type="SUPFAM" id="SSF56091">
    <property type="entry name" value="DNA ligase/mRNA capping enzyme, catalytic domain"/>
    <property type="match status" value="1"/>
</dbReference>
<evidence type="ECO:0000256" key="6">
    <source>
        <dbReference type="ARBA" id="ARBA00022833"/>
    </source>
</evidence>
<dbReference type="InterPro" id="IPR012340">
    <property type="entry name" value="NA-bd_OB-fold"/>
</dbReference>
<dbReference type="Proteomes" id="UP001470809">
    <property type="component" value="Chromosome"/>
</dbReference>
<evidence type="ECO:0000256" key="9">
    <source>
        <dbReference type="ARBA" id="ARBA00023204"/>
    </source>
</evidence>
<accession>A0ABZ3JD46</accession>
<keyword evidence="5 12" id="KW-0227">DNA damage</keyword>
<dbReference type="PANTHER" id="PTHR23389:SF9">
    <property type="entry name" value="DNA LIGASE"/>
    <property type="match status" value="1"/>
</dbReference>